<accession>A0A3S9UNH9</accession>
<organism evidence="1 2">
    <name type="scientific">Arthrobacter phage Maja</name>
    <dbReference type="NCBI Taxonomy" id="2499009"/>
    <lineage>
        <taxon>Viruses</taxon>
        <taxon>Duplodnaviria</taxon>
        <taxon>Heunggongvirae</taxon>
        <taxon>Uroviricota</taxon>
        <taxon>Caudoviricetes</taxon>
        <taxon>Majavirus</taxon>
        <taxon>Majavirus maja</taxon>
    </lineage>
</organism>
<dbReference type="Proteomes" id="UP000287918">
    <property type="component" value="Segment"/>
</dbReference>
<sequence length="73" mass="8047">MTTSIFDTRGKPIRLDLPTYAAAPVISDSDIAVKTAWGLSLTQWMALSDQQRAYYRENVSSAPALDTRSGRRG</sequence>
<evidence type="ECO:0000313" key="2">
    <source>
        <dbReference type="Proteomes" id="UP000287918"/>
    </source>
</evidence>
<dbReference type="GeneID" id="55009952"/>
<gene>
    <name evidence="1" type="primary">48</name>
    <name evidence="1" type="ORF">PBI_MAJA_48</name>
</gene>
<proteinExistence type="predicted"/>
<name>A0A3S9UNH9_9CAUD</name>
<dbReference type="KEGG" id="vg:55009952"/>
<evidence type="ECO:0000313" key="1">
    <source>
        <dbReference type="EMBL" id="AZS11746.1"/>
    </source>
</evidence>
<dbReference type="EMBL" id="MK279899">
    <property type="protein sequence ID" value="AZS11746.1"/>
    <property type="molecule type" value="Genomic_DNA"/>
</dbReference>
<reference evidence="1 2" key="1">
    <citation type="submission" date="2018-12" db="EMBL/GenBank/DDBJ databases">
        <authorList>
            <person name="Rimple P.A."/>
            <person name="Stoner T.H."/>
            <person name="Garlena R.A."/>
            <person name="Russell D.A."/>
            <person name="Pope W.H."/>
            <person name="Jacobs-Sera D."/>
            <person name="Hatfull G.F."/>
        </authorList>
    </citation>
    <scope>NUCLEOTIDE SEQUENCE [LARGE SCALE GENOMIC DNA]</scope>
</reference>
<dbReference type="RefSeq" id="YP_009818608.1">
    <property type="nucleotide sequence ID" value="NC_048140.1"/>
</dbReference>
<keyword evidence="2" id="KW-1185">Reference proteome</keyword>
<protein>
    <submittedName>
        <fullName evidence="1">Uncharacterized protein</fullName>
    </submittedName>
</protein>